<evidence type="ECO:0000256" key="1">
    <source>
        <dbReference type="SAM" id="MobiDB-lite"/>
    </source>
</evidence>
<reference evidence="4" key="2">
    <citation type="journal article" date="2011" name="Stand. Genomic Sci.">
        <title>Complete genome sequence of Weeksella virosa type strain (9751T).</title>
        <authorList>
            <person name="Lang E."/>
            <person name="Teshima H."/>
            <person name="Lucas S."/>
            <person name="Lapidus A."/>
            <person name="Hammon N."/>
            <person name="Deshpande S."/>
            <person name="Nolan M."/>
            <person name="Cheng J."/>
            <person name="Pitluck S."/>
            <person name="Liolios K."/>
            <person name="Pagani I."/>
            <person name="Mikhailova N."/>
            <person name="Ivanova N."/>
            <person name="Mavromatis K."/>
            <person name="Pati A."/>
            <person name="Tapia R."/>
            <person name="Han C."/>
            <person name="Goodwin L."/>
            <person name="Chen A."/>
            <person name="Palaniappan K."/>
            <person name="Land M."/>
            <person name="Hauser L."/>
            <person name="Chang Y."/>
            <person name="Jeffries C."/>
            <person name="Brambilla E."/>
            <person name="Kopitz M."/>
            <person name="Rohde M."/>
            <person name="Goker M."/>
            <person name="Tindall B."/>
            <person name="Detter J."/>
            <person name="Woyke T."/>
            <person name="Bristow J."/>
            <person name="Eisen J."/>
            <person name="Markowitz V."/>
            <person name="Hugenholtz P."/>
            <person name="Klenk H."/>
            <person name="Kyrpides N."/>
        </authorList>
    </citation>
    <scope>NUCLEOTIDE SEQUENCE [LARGE SCALE GENOMIC DNA]</scope>
    <source>
        <strain evidence="4">ATCC 43766 / DSM 16922 / JCM 21250 / NBRC 16016 / NCTC 11634 / CL345/78</strain>
    </source>
</reference>
<dbReference type="HOGENOM" id="CLU_1352861_0_0_10"/>
<dbReference type="AlphaFoldDB" id="F0P0T1"/>
<keyword evidence="2" id="KW-0472">Membrane</keyword>
<feature type="compositionally biased region" description="Low complexity" evidence="1">
    <location>
        <begin position="163"/>
        <end position="172"/>
    </location>
</feature>
<keyword evidence="4" id="KW-1185">Reference proteome</keyword>
<dbReference type="OrthoDB" id="1250816at2"/>
<evidence type="ECO:0000313" key="4">
    <source>
        <dbReference type="Proteomes" id="UP000008641"/>
    </source>
</evidence>
<dbReference type="KEGG" id="wvi:Weevi_0782"/>
<keyword evidence="2" id="KW-0812">Transmembrane</keyword>
<dbReference type="RefSeq" id="WP_013597886.1">
    <property type="nucleotide sequence ID" value="NC_015144.1"/>
</dbReference>
<feature type="compositionally biased region" description="Basic and acidic residues" evidence="1">
    <location>
        <begin position="110"/>
        <end position="128"/>
    </location>
</feature>
<feature type="region of interest" description="Disordered" evidence="1">
    <location>
        <begin position="82"/>
        <end position="181"/>
    </location>
</feature>
<evidence type="ECO:0000313" key="3">
    <source>
        <dbReference type="EMBL" id="ADX67495.1"/>
    </source>
</evidence>
<name>F0P0T1_WEEVC</name>
<protein>
    <submittedName>
        <fullName evidence="3">Uncharacterized protein</fullName>
    </submittedName>
</protein>
<accession>F0P0T1</accession>
<feature type="compositionally biased region" description="Basic and acidic residues" evidence="1">
    <location>
        <begin position="151"/>
        <end position="160"/>
    </location>
</feature>
<sequence>MKKDKLDLYIKKQLEESTIEPSKTAWNRLEARMEYSTKTTQNFSMVWMSAAAVIVFGVMIGLFWMNKQTEIQPMELTQEKKTNEIINNSETKPTEKQVFHPTENFVSSTEKSEPKENSHPNLKQKPEEEVLLSTTTESHEQSKDSSNIKIEVGKEQEKLLVHSSSEQSSSENPQKEKKKNYVDPEMLLYSIENKQNIEKSTTQSGNAFMIYNFNR</sequence>
<organism evidence="3 4">
    <name type="scientific">Weeksella virosa (strain ATCC 43766 / DSM 16922 / JCM 21250 / CCUG 30538 / CDC 9751 / IAM 14551 / NBRC 16016 / NCTC 11634 / CL345/78)</name>
    <dbReference type="NCBI Taxonomy" id="865938"/>
    <lineage>
        <taxon>Bacteria</taxon>
        <taxon>Pseudomonadati</taxon>
        <taxon>Bacteroidota</taxon>
        <taxon>Flavobacteriia</taxon>
        <taxon>Flavobacteriales</taxon>
        <taxon>Weeksellaceae</taxon>
        <taxon>Weeksella</taxon>
    </lineage>
</organism>
<dbReference type="EMBL" id="CP002455">
    <property type="protein sequence ID" value="ADX67495.1"/>
    <property type="molecule type" value="Genomic_DNA"/>
</dbReference>
<feature type="transmembrane region" description="Helical" evidence="2">
    <location>
        <begin position="45"/>
        <end position="65"/>
    </location>
</feature>
<reference evidence="3 4" key="1">
    <citation type="journal article" date="2011" name="Stand. Genomic Sci.">
        <title>Complete genome sequence of Weeksella virosa type strain (9751).</title>
        <authorList>
            <person name="Lang E."/>
            <person name="Teshima H."/>
            <person name="Lucas S."/>
            <person name="Lapidus A."/>
            <person name="Hammon N."/>
            <person name="Deshpande S."/>
            <person name="Nolan M."/>
            <person name="Cheng J.F."/>
            <person name="Pitluck S."/>
            <person name="Liolios K."/>
            <person name="Pagani I."/>
            <person name="Mikhailova N."/>
            <person name="Ivanova N."/>
            <person name="Mavromatis K."/>
            <person name="Pati A."/>
            <person name="Tapia R."/>
            <person name="Han C."/>
            <person name="Goodwin L."/>
            <person name="Chen A."/>
            <person name="Palaniappan K."/>
            <person name="Land M."/>
            <person name="Hauser L."/>
            <person name="Chang Y.J."/>
            <person name="Jeffries C.D."/>
            <person name="Brambilla E.M."/>
            <person name="Kopitz M."/>
            <person name="Rohde M."/>
            <person name="Goker M."/>
            <person name="Tindall B.J."/>
            <person name="Detter J.C."/>
            <person name="Woyke T."/>
            <person name="Bristow J."/>
            <person name="Eisen J.A."/>
            <person name="Markowitz V."/>
            <person name="Hugenholtz P."/>
            <person name="Klenk H.P."/>
            <person name="Kyrpides N.C."/>
        </authorList>
    </citation>
    <scope>NUCLEOTIDE SEQUENCE [LARGE SCALE GENOMIC DNA]</scope>
    <source>
        <strain evidence="4">ATCC 43766 / DSM 16922 / JCM 21250 / NBRC 16016 / NCTC 11634 / CL345/78</strain>
    </source>
</reference>
<keyword evidence="2" id="KW-1133">Transmembrane helix</keyword>
<proteinExistence type="predicted"/>
<gene>
    <name evidence="3" type="ordered locus">Weevi_0782</name>
</gene>
<evidence type="ECO:0000256" key="2">
    <source>
        <dbReference type="SAM" id="Phobius"/>
    </source>
</evidence>
<dbReference type="Proteomes" id="UP000008641">
    <property type="component" value="Chromosome"/>
</dbReference>